<accession>A0AAD8Z6W3</accession>
<keyword evidence="3 10" id="KW-0812">Transmembrane</keyword>
<evidence type="ECO:0000256" key="2">
    <source>
        <dbReference type="ARBA" id="ARBA00007200"/>
    </source>
</evidence>
<feature type="transmembrane region" description="Helical" evidence="10">
    <location>
        <begin position="2300"/>
        <end position="2320"/>
    </location>
</feature>
<feature type="transmembrane region" description="Helical" evidence="10">
    <location>
        <begin position="1470"/>
        <end position="1490"/>
    </location>
</feature>
<organism evidence="13 14">
    <name type="scientific">Electrophorus voltai</name>
    <dbReference type="NCBI Taxonomy" id="2609070"/>
    <lineage>
        <taxon>Eukaryota</taxon>
        <taxon>Metazoa</taxon>
        <taxon>Chordata</taxon>
        <taxon>Craniata</taxon>
        <taxon>Vertebrata</taxon>
        <taxon>Euteleostomi</taxon>
        <taxon>Actinopterygii</taxon>
        <taxon>Neopterygii</taxon>
        <taxon>Teleostei</taxon>
        <taxon>Ostariophysi</taxon>
        <taxon>Gymnotiformes</taxon>
        <taxon>Gymnotoidei</taxon>
        <taxon>Gymnotidae</taxon>
        <taxon>Electrophorus</taxon>
    </lineage>
</organism>
<dbReference type="Proteomes" id="UP001239994">
    <property type="component" value="Unassembled WGS sequence"/>
</dbReference>
<comment type="subcellular location">
    <subcellularLocation>
        <location evidence="1">Membrane</location>
        <topology evidence="1">Multi-pass membrane protein</topology>
    </subcellularLocation>
</comment>
<dbReference type="PRINTS" id="PR00500">
    <property type="entry name" value="POLYCYSTIN1"/>
</dbReference>
<feature type="compositionally biased region" description="Low complexity" evidence="9">
    <location>
        <begin position="2708"/>
        <end position="2728"/>
    </location>
</feature>
<comment type="caution">
    <text evidence="8">Lacks conserved residue(s) required for the propagation of feature annotation.</text>
</comment>
<feature type="compositionally biased region" description="Basic and acidic residues" evidence="9">
    <location>
        <begin position="2776"/>
        <end position="2785"/>
    </location>
</feature>
<dbReference type="InterPro" id="IPR042060">
    <property type="entry name" value="PLAT_polycystin1"/>
</dbReference>
<evidence type="ECO:0000256" key="6">
    <source>
        <dbReference type="ARBA" id="ARBA00023136"/>
    </source>
</evidence>
<feature type="region of interest" description="Disordered" evidence="9">
    <location>
        <begin position="1"/>
        <end position="34"/>
    </location>
</feature>
<evidence type="ECO:0000259" key="12">
    <source>
        <dbReference type="PROSITE" id="PS51111"/>
    </source>
</evidence>
<keyword evidence="4" id="KW-0677">Repeat</keyword>
<dbReference type="InterPro" id="IPR014010">
    <property type="entry name" value="REJ_dom"/>
</dbReference>
<evidence type="ECO:0000256" key="5">
    <source>
        <dbReference type="ARBA" id="ARBA00022989"/>
    </source>
</evidence>
<dbReference type="Pfam" id="PF01477">
    <property type="entry name" value="PLAT"/>
    <property type="match status" value="1"/>
</dbReference>
<feature type="transmembrane region" description="Helical" evidence="10">
    <location>
        <begin position="2340"/>
        <end position="2362"/>
    </location>
</feature>
<feature type="compositionally biased region" description="Basic and acidic residues" evidence="9">
    <location>
        <begin position="2731"/>
        <end position="2742"/>
    </location>
</feature>
<keyword evidence="14" id="KW-1185">Reference proteome</keyword>
<feature type="compositionally biased region" description="Polar residues" evidence="9">
    <location>
        <begin position="2176"/>
        <end position="2189"/>
    </location>
</feature>
<dbReference type="Pfam" id="PF20519">
    <property type="entry name" value="Polycystin_dom"/>
    <property type="match status" value="1"/>
</dbReference>
<dbReference type="CDD" id="cd01752">
    <property type="entry name" value="PLAT_polycystin"/>
    <property type="match status" value="1"/>
</dbReference>
<feature type="transmembrane region" description="Helical" evidence="10">
    <location>
        <begin position="1675"/>
        <end position="1695"/>
    </location>
</feature>
<keyword evidence="7" id="KW-0325">Glycoprotein</keyword>
<feature type="transmembrane region" description="Helical" evidence="10">
    <location>
        <begin position="2426"/>
        <end position="2450"/>
    </location>
</feature>
<reference evidence="13" key="1">
    <citation type="submission" date="2023-03" db="EMBL/GenBank/DDBJ databases">
        <title>Electrophorus voltai genome.</title>
        <authorList>
            <person name="Bian C."/>
        </authorList>
    </citation>
    <scope>NUCLEOTIDE SEQUENCE</scope>
    <source>
        <strain evidence="13">CB-2022</strain>
        <tissue evidence="13">Muscle</tissue>
    </source>
</reference>
<feature type="transmembrane region" description="Helical" evidence="10">
    <location>
        <begin position="1984"/>
        <end position="2002"/>
    </location>
</feature>
<gene>
    <name evidence="13" type="ORF">P4O66_011089</name>
</gene>
<evidence type="ECO:0000256" key="9">
    <source>
        <dbReference type="SAM" id="MobiDB-lite"/>
    </source>
</evidence>
<evidence type="ECO:0000256" key="1">
    <source>
        <dbReference type="ARBA" id="ARBA00004141"/>
    </source>
</evidence>
<feature type="domain" description="REJ" evidence="12">
    <location>
        <begin position="566"/>
        <end position="859"/>
    </location>
</feature>
<dbReference type="PROSITE" id="PS50095">
    <property type="entry name" value="PLAT"/>
    <property type="match status" value="1"/>
</dbReference>
<dbReference type="Pfam" id="PF08016">
    <property type="entry name" value="PKD_channel"/>
    <property type="match status" value="1"/>
</dbReference>
<feature type="transmembrane region" description="Helical" evidence="10">
    <location>
        <begin position="2382"/>
        <end position="2406"/>
    </location>
</feature>
<feature type="compositionally biased region" description="Polar residues" evidence="9">
    <location>
        <begin position="2753"/>
        <end position="2767"/>
    </location>
</feature>
<feature type="transmembrane region" description="Helical" evidence="10">
    <location>
        <begin position="2484"/>
        <end position="2502"/>
    </location>
</feature>
<dbReference type="SUPFAM" id="SSF49723">
    <property type="entry name" value="Lipase/lipooxygenase domain (PLAT/LH2 domain)"/>
    <property type="match status" value="1"/>
</dbReference>
<dbReference type="InterPro" id="IPR036392">
    <property type="entry name" value="PLAT/LH2_dom_sf"/>
</dbReference>
<dbReference type="PANTHER" id="PTHR46730:SF2">
    <property type="entry name" value="POLYCYSTIN-1 ISOFORM X1"/>
    <property type="match status" value="1"/>
</dbReference>
<dbReference type="PANTHER" id="PTHR46730">
    <property type="entry name" value="POLYCYSTIN-1"/>
    <property type="match status" value="1"/>
</dbReference>
<dbReference type="InterPro" id="IPR000203">
    <property type="entry name" value="GPS"/>
</dbReference>
<dbReference type="PROSITE" id="PS51111">
    <property type="entry name" value="REJ"/>
    <property type="match status" value="1"/>
</dbReference>
<keyword evidence="6 10" id="KW-0472">Membrane</keyword>
<dbReference type="SMART" id="SM00303">
    <property type="entry name" value="GPS"/>
    <property type="match status" value="1"/>
</dbReference>
<dbReference type="InterPro" id="IPR000434">
    <property type="entry name" value="PC1"/>
</dbReference>
<dbReference type="InterPro" id="IPR002859">
    <property type="entry name" value="PKD/REJ-like"/>
</dbReference>
<protein>
    <submittedName>
        <fullName evidence="13">Uncharacterized protein</fullName>
    </submittedName>
</protein>
<evidence type="ECO:0000256" key="4">
    <source>
        <dbReference type="ARBA" id="ARBA00022737"/>
    </source>
</evidence>
<keyword evidence="5 10" id="KW-1133">Transmembrane helix</keyword>
<dbReference type="Pfam" id="PF02010">
    <property type="entry name" value="REJ"/>
    <property type="match status" value="1"/>
</dbReference>
<comment type="caution">
    <text evidence="13">The sequence shown here is derived from an EMBL/GenBank/DDBJ whole genome shotgun (WGS) entry which is preliminary data.</text>
</comment>
<evidence type="ECO:0000256" key="7">
    <source>
        <dbReference type="ARBA" id="ARBA00023180"/>
    </source>
</evidence>
<sequence length="2816" mass="309370">EVPTLVWLRNGVTTNPHQHSGPGAESSPDGDEEQEICPQMALALGQWMSGPCNQEHRFICGKEMSGTGKYSECLSVTTSMLLPPNKVPLPTLDSSVAGVPLMSSTYTQALLLPLPSAPDLEQRRVEMMLFPGLWFSHGGQVLSVDLVSQPSQQTTMVKVQILRPYCSLSHHLVPPGCSSLSNPFSCCHPVPLCNTTGGCTSGQYWCPLLESCLPVTRPCSTYHSSTGGRVFPLPPRYSAVAPFYHIVADVSLKIPPASERVHFKVTFQEKQILVYPDDILAVQHSRQAGAFLHCVSGSDSGWRQSYLSLPGPEWGGWLEAGLTGAMDRGRWVDGVVCDLRLIYQDTMHLYGVSLVLNSTKSEFGMVTTTPATSLVNGQTPVSGMSVLHPKPGEDNLIHLPVNVPTLIIIKILSGYNATSAWSAPVSKTRIPFLLSCPPEMLKLQGACERDTPDTRFSYAYVTLYSQGEQTLNITASNKLNSQTLSVKLQAHILLTGLHIEPQGFHRVLVDIPQLFTAAVATGSSMKYTWVIDNLVQLAHTGEVYNVVFKKPGGHILKVTAENPVSSQFIEVKISADAMAPLSNLDLLFKEDAIAVNTSNIYILRLQMDISIGVTIRWDFGDSSPCVNHTVSAPLERSNNPLDLTTTQMHLEDSAHHTYTNPVGDYCVKFTTRFQGTPLRQHKTIKVSVIYSPLVPLIRGGSHRLWSSQNDLVLDGTESYDPDCGVEEDKLLQFQWNVTLQQSTTVSHAPGSFHTDQPIQLNSSTLILPSYVLKLATVYQITLTVQKDGRSPVSTKQSVTVYEADVLPVTVKCVSCSLLFSSYVSLSHPTVLSGHCALCNGTLQRGNCTLSSEDSVQLLQNMVSFNCSGWVNEDSKSAQIIYSLQAAQCEDPGPQCSFITLYRGTQHTFKSMMPLGSARTGDNTSIITVLLQIEDNMGAKVTALRRNLWVVLPVSVPGTTERLKKKSQTDLWALLQQGKPQDVLLYSTALTSHLNQLEVVSVQDAEDRMQIRGSVLRVLASLSVTSLQDAAQISSALAHATVVSALIAFTENTAAPLRRRKMATTLPDLAIVQFQHQRAVPAEYGDSHTNIVEAMRKMIRVIREQTRQGDVTPIDTGRNILKVLSSFMTTVEKQKNTNAAASEMALSALKQAGELMRSLMWSRMPGEEPVSLRLPQIHAMGFRGDPTSNLLCTAHSRRCQFHVPPALSSQLRKERGEVLQILLVMQPRGNPFISAAEPPISTTLAAVEFATPEGLPIPIANLTSGTAIHVILHNQEAEFSPRVNISLPQKGSVNFTVKAVKTDPHAGLFIAFNFSLMQGTGQKSSGQLSITVADQQSFLLSQQTLIQELTLSLSADVPSMDHTIFLTPLSFLHLNVNPSLNGSAKDLYVTLSSSVDGAQVLISTCVFGSLCQFFSMEQRRWSTEGLSVLSSSNPRAAHCLTRHLTLFGASLFVHPDAIVLLPPSDRPVRNVVVGIVCGVLLLIHLLVGLIAHKLDHVESVRLSCVPLCGQPGRYRYRVLVKTGWQRGSGTSAHVGISLYGLNKSGSRHLRREGAFQRNGLDDFQVETDANLGEIWKISIWHDNTGLEPSWYLQHVIVWDMQMDNLFFFLVEDWLSVENENNSGMVRKVVLATCPLELQQFGRILRAQLHFGLREHHLWLSLWERPAHSTFSRAQRVTCSALLLHLYLAAGAVWYGSVGSRSSSGPVAEHMLMNLETVLVGMTVAVLMFPLQFILTFLFRMTKSKVVMERSLPPSPVGDTVEMDVNLSHLALSYSSFLSLTQGPGSSTQEGASPFTESLDGLKLECESWKTSNFGRERVDEWASGESICDLPESTDEDPRTTAALPGPIAPDSGRCSPNETFLCDSNTVKNIPHICRYSPCVYSSQESYCSEPSEQSVVEMKHEAGLYGSSSSLSVCSLASTYLPSLPADSLSTTSNTRIGVPRGGSALRLPSWVLVVVYLMVFVVLGTCLAMVGLYGGAFSSSTVLMWLTSLLSAFLTSALLIEPLVICVRAVYLAAVVKPVDPEVEERLAWDALVRSTEEDCRVEVHPPCGYGLLQAKEEARKLRKLHTLMRNCLVYTLFLLLVLMVNYQENIQERNGRMLHSAVKHSIMSGWSGQPTALSGWMEAWQWLDQSLAPHLHHNPSLSLIGLSRLQRVKTKNFCEETTKDSSKHRWPSITLTSPVSQHSNSGPVRGMALPSSSAPRLSWPWTQAQSCVLNEAEVILLRNSSMATSHILSGVQTAHWIPAETHAVVVEFTQYHRQTGLLVPVSILLENSQSGRILSTISIQAFHIPSSSSGLDLSIALTALLLLSALGFLTAELRMMVQERAQYLSQGRRLLQLLLALLALATASLRLGFLCTAMVRLSSQLSQPDTYTSFSGVAGLARSASQLAAVLLNLLALQMVGVLRFVRRWVVLSRMLRQACSEICGVVLGFLLLQLLFIHTGCVLFSASVEGFSTWWRAGQSLLGLLRSGAVLHHLCQQHPALGPLYCLAVFGLAFWALGRLCKMLTYKMLQAEMYRPVMETQGYEMVEFLIKRLKMWMGLSKTKEFRHRVKFEGMECPPSRSSQYSQLSILSVPSCPAGPRLLSSPSSLASETSILSDSQELQQHLDRLLPSVDSLLAGFSRINQLTNDVLNIELQLQKAQRRKKQKKPQLLTTPEPALTPKLPQPNQPNLRTGLKTLPSSHHDAPGVPCRRRATHSESSILGSPTHPTTHPTATTGSQSQQQPQPMDPERREFLERRGFPRRRAWHSGSCHSANTAQRSSMSQDPGAFPARPRSEEGERGAGSEGMPIKRTAWSPDTSNTEDYTCPLYTTEG</sequence>
<feature type="domain" description="PLAT" evidence="11">
    <location>
        <begin position="1513"/>
        <end position="1627"/>
    </location>
</feature>
<feature type="non-terminal residue" evidence="13">
    <location>
        <position position="1"/>
    </location>
</feature>
<dbReference type="InterPro" id="IPR046791">
    <property type="entry name" value="Polycystin_dom"/>
</dbReference>
<dbReference type="Gene3D" id="2.60.60.20">
    <property type="entry name" value="PLAT/LH2 domain"/>
    <property type="match status" value="1"/>
</dbReference>
<dbReference type="InterPro" id="IPR013122">
    <property type="entry name" value="PKD1_2_channel"/>
</dbReference>
<feature type="transmembrane region" description="Helical" evidence="10">
    <location>
        <begin position="1715"/>
        <end position="1737"/>
    </location>
</feature>
<feature type="transmembrane region" description="Helical" evidence="10">
    <location>
        <begin position="1952"/>
        <end position="1978"/>
    </location>
</feature>
<comment type="similarity">
    <text evidence="2">Belongs to the polycystin family.</text>
</comment>
<feature type="transmembrane region" description="Helical" evidence="10">
    <location>
        <begin position="2070"/>
        <end position="2089"/>
    </location>
</feature>
<evidence type="ECO:0000259" key="11">
    <source>
        <dbReference type="PROSITE" id="PS50095"/>
    </source>
</evidence>
<feature type="region of interest" description="Disordered" evidence="9">
    <location>
        <begin position="2644"/>
        <end position="2816"/>
    </location>
</feature>
<feature type="region of interest" description="Disordered" evidence="9">
    <location>
        <begin position="2171"/>
        <end position="2196"/>
    </location>
</feature>
<dbReference type="InterPro" id="IPR001024">
    <property type="entry name" value="PLAT/LH2_dom"/>
</dbReference>
<name>A0AAD8Z6W3_9TELE</name>
<dbReference type="SMART" id="SM00308">
    <property type="entry name" value="LH2"/>
    <property type="match status" value="1"/>
</dbReference>
<dbReference type="EMBL" id="JAROKS010000017">
    <property type="protein sequence ID" value="KAK1794188.1"/>
    <property type="molecule type" value="Genomic_DNA"/>
</dbReference>
<evidence type="ECO:0000256" key="10">
    <source>
        <dbReference type="SAM" id="Phobius"/>
    </source>
</evidence>
<evidence type="ECO:0000313" key="13">
    <source>
        <dbReference type="EMBL" id="KAK1794188.1"/>
    </source>
</evidence>
<evidence type="ECO:0000256" key="8">
    <source>
        <dbReference type="PROSITE-ProRule" id="PRU00152"/>
    </source>
</evidence>
<proteinExistence type="inferred from homology"/>
<evidence type="ECO:0000313" key="14">
    <source>
        <dbReference type="Proteomes" id="UP001239994"/>
    </source>
</evidence>
<evidence type="ECO:0000256" key="3">
    <source>
        <dbReference type="ARBA" id="ARBA00022692"/>
    </source>
</evidence>
<dbReference type="GO" id="GO:0006816">
    <property type="term" value="P:calcium ion transport"/>
    <property type="evidence" value="ECO:0007669"/>
    <property type="project" value="TreeGrafter"/>
</dbReference>
<dbReference type="GO" id="GO:0005261">
    <property type="term" value="F:monoatomic cation channel activity"/>
    <property type="evidence" value="ECO:0007669"/>
    <property type="project" value="TreeGrafter"/>
</dbReference>
<dbReference type="FunFam" id="2.60.60.20:FF:000012">
    <property type="entry name" value="polycystin-1 isoform X2"/>
    <property type="match status" value="1"/>
</dbReference>
<dbReference type="GO" id="GO:0005886">
    <property type="term" value="C:plasma membrane"/>
    <property type="evidence" value="ECO:0007669"/>
    <property type="project" value="TreeGrafter"/>
</dbReference>